<keyword evidence="4" id="KW-1185">Reference proteome</keyword>
<accession>A0ABS5GEU5</accession>
<protein>
    <recommendedName>
        <fullName evidence="5">Porin</fullName>
    </recommendedName>
</protein>
<feature type="compositionally biased region" description="Basic and acidic residues" evidence="1">
    <location>
        <begin position="49"/>
        <end position="67"/>
    </location>
</feature>
<keyword evidence="2" id="KW-0732">Signal</keyword>
<dbReference type="RefSeq" id="WP_172236667.1">
    <property type="nucleotide sequence ID" value="NZ_JABFDP010000011.1"/>
</dbReference>
<feature type="compositionally biased region" description="Low complexity" evidence="1">
    <location>
        <begin position="74"/>
        <end position="86"/>
    </location>
</feature>
<gene>
    <name evidence="3" type="ORF">JQ619_25450</name>
</gene>
<evidence type="ECO:0008006" key="5">
    <source>
        <dbReference type="Google" id="ProtNLM"/>
    </source>
</evidence>
<dbReference type="EMBL" id="JAFCLK010000026">
    <property type="protein sequence ID" value="MBR1139111.1"/>
    <property type="molecule type" value="Genomic_DNA"/>
</dbReference>
<sequence>MSTALRRNVSILSLVLASASASAAEVEDLNARLARLERENAAMRMENAALRENKRLREENGRLRSAENSEPMRSASSNGAAGSGRLAADRSAAPASLRAGLEARDPYQSYASADGPGAYKAPARPASGVLKIWGEGGAIWSGGDRFFQDAGTALAAFPNTTVSPPLDLTPKVGWEAATGFDYLIAGSPWHVSGQLRYGQSGQASAQILSSGRLDLGRGRVITASDTFDATYQESRWLADIAIGRDVFGTGPGALQVKGGLRLLDFETRATNSDLLRQNASIVDVGNVVFTNVDAAQANDGANRNSFLGAGPRVGVEGSIPFAGRWSLDYLSDVAVLFGVQRNVVNSRSQSSASVPVLAQPGTSFTVSTERNTALFNADLQFGLSYWINENVKLGGSYRVDALINTQDTTFTPNRFTHGPRLTVTGQFDAR</sequence>
<organism evidence="3 4">
    <name type="scientific">Bradyrhizobium denitrificans</name>
    <dbReference type="NCBI Taxonomy" id="2734912"/>
    <lineage>
        <taxon>Bacteria</taxon>
        <taxon>Pseudomonadati</taxon>
        <taxon>Pseudomonadota</taxon>
        <taxon>Alphaproteobacteria</taxon>
        <taxon>Hyphomicrobiales</taxon>
        <taxon>Nitrobacteraceae</taxon>
        <taxon>Bradyrhizobium</taxon>
    </lineage>
</organism>
<feature type="region of interest" description="Disordered" evidence="1">
    <location>
        <begin position="48"/>
        <end position="88"/>
    </location>
</feature>
<evidence type="ECO:0000256" key="1">
    <source>
        <dbReference type="SAM" id="MobiDB-lite"/>
    </source>
</evidence>
<evidence type="ECO:0000313" key="4">
    <source>
        <dbReference type="Proteomes" id="UP001314635"/>
    </source>
</evidence>
<name>A0ABS5GEU5_9BRAD</name>
<reference evidence="4" key="1">
    <citation type="journal article" date="2021" name="ISME J.">
        <title>Evolutionary origin and ecological implication of a unique nif island in free-living Bradyrhizobium lineages.</title>
        <authorList>
            <person name="Tao J."/>
        </authorList>
    </citation>
    <scope>NUCLEOTIDE SEQUENCE [LARGE SCALE GENOMIC DNA]</scope>
    <source>
        <strain evidence="4">SZCCT0094</strain>
    </source>
</reference>
<evidence type="ECO:0000256" key="2">
    <source>
        <dbReference type="SAM" id="SignalP"/>
    </source>
</evidence>
<feature type="chain" id="PRO_5047487575" description="Porin" evidence="2">
    <location>
        <begin position="24"/>
        <end position="430"/>
    </location>
</feature>
<proteinExistence type="predicted"/>
<evidence type="ECO:0000313" key="3">
    <source>
        <dbReference type="EMBL" id="MBR1139111.1"/>
    </source>
</evidence>
<dbReference type="Proteomes" id="UP001314635">
    <property type="component" value="Unassembled WGS sequence"/>
</dbReference>
<feature type="signal peptide" evidence="2">
    <location>
        <begin position="1"/>
        <end position="23"/>
    </location>
</feature>
<comment type="caution">
    <text evidence="3">The sequence shown here is derived from an EMBL/GenBank/DDBJ whole genome shotgun (WGS) entry which is preliminary data.</text>
</comment>